<dbReference type="RefSeq" id="WP_158979325.1">
    <property type="nucleotide sequence ID" value="NZ_WSFO01000005.1"/>
</dbReference>
<dbReference type="PANTHER" id="PTHR43685:SF11">
    <property type="entry name" value="GLYCOSYLTRANSFERASE TAGX-RELATED"/>
    <property type="match status" value="1"/>
</dbReference>
<dbReference type="Pfam" id="PF00535">
    <property type="entry name" value="Glycos_transf_2"/>
    <property type="match status" value="1"/>
</dbReference>
<gene>
    <name evidence="2" type="ORF">GP644_10420</name>
</gene>
<name>A0A6A4RGP4_9RHOB</name>
<dbReference type="SUPFAM" id="SSF53448">
    <property type="entry name" value="Nucleotide-diphospho-sugar transferases"/>
    <property type="match status" value="1"/>
</dbReference>
<evidence type="ECO:0000313" key="2">
    <source>
        <dbReference type="EMBL" id="KAE9630091.1"/>
    </source>
</evidence>
<evidence type="ECO:0000259" key="1">
    <source>
        <dbReference type="Pfam" id="PF00535"/>
    </source>
</evidence>
<dbReference type="AlphaFoldDB" id="A0A6A4RGP4"/>
<proteinExistence type="predicted"/>
<comment type="caution">
    <text evidence="2">The sequence shown here is derived from an EMBL/GenBank/DDBJ whole genome shotgun (WGS) entry which is preliminary data.</text>
</comment>
<dbReference type="InterPro" id="IPR001173">
    <property type="entry name" value="Glyco_trans_2-like"/>
</dbReference>
<protein>
    <submittedName>
        <fullName evidence="2">Glycosyltransferase</fullName>
    </submittedName>
</protein>
<dbReference type="CDD" id="cd00761">
    <property type="entry name" value="Glyco_tranf_GTA_type"/>
    <property type="match status" value="1"/>
</dbReference>
<feature type="domain" description="Glycosyltransferase 2-like" evidence="1">
    <location>
        <begin position="5"/>
        <end position="165"/>
    </location>
</feature>
<accession>A0A6A4RGP4</accession>
<dbReference type="GO" id="GO:0016740">
    <property type="term" value="F:transferase activity"/>
    <property type="evidence" value="ECO:0007669"/>
    <property type="project" value="UniProtKB-KW"/>
</dbReference>
<sequence>MPRASIVVPAFNASATIEETLSSLQSQTFRDFEVIVVNDGSTDHTVDIIQPFLKDSRFHVVNQPNRGLAGARNTGIAEAAGYYIGFCDSDDLWVADKLARHILHLDLSPDVGLSYAGSILIDGEGQPLGLKQSPRLHAITAAEVFKRNPVGNGSVAIFRRAALMDIAYTPQKDRPRQWFFDETFRQSEDIECWLRLALTTDWEIEGIRGHLTKYRIAGGGLSANTNKQLASWNRMVEKLRPLSPAFFAKHEPAARAYQLRYLARRAVSAGDELKAKKYTHEFLKASFSPLFEEPLKTLTTLAATACLSWTGYDPMRFAAMLRRGAIKPRQQKQT</sequence>
<reference evidence="2 3" key="1">
    <citation type="submission" date="2019-12" db="EMBL/GenBank/DDBJ databases">
        <authorList>
            <person name="Zhang Y.-J."/>
        </authorList>
    </citation>
    <scope>NUCLEOTIDE SEQUENCE [LARGE SCALE GENOMIC DNA]</scope>
    <source>
        <strain evidence="2 3">H18S-6</strain>
    </source>
</reference>
<dbReference type="InterPro" id="IPR050834">
    <property type="entry name" value="Glycosyltransf_2"/>
</dbReference>
<dbReference type="Proteomes" id="UP000441586">
    <property type="component" value="Unassembled WGS sequence"/>
</dbReference>
<dbReference type="PANTHER" id="PTHR43685">
    <property type="entry name" value="GLYCOSYLTRANSFERASE"/>
    <property type="match status" value="1"/>
</dbReference>
<dbReference type="EMBL" id="WSFO01000005">
    <property type="protein sequence ID" value="KAE9630091.1"/>
    <property type="molecule type" value="Genomic_DNA"/>
</dbReference>
<dbReference type="InterPro" id="IPR029044">
    <property type="entry name" value="Nucleotide-diphossugar_trans"/>
</dbReference>
<organism evidence="2 3">
    <name type="scientific">Parasedimentitalea maritima</name>
    <dbReference type="NCBI Taxonomy" id="2578117"/>
    <lineage>
        <taxon>Bacteria</taxon>
        <taxon>Pseudomonadati</taxon>
        <taxon>Pseudomonadota</taxon>
        <taxon>Alphaproteobacteria</taxon>
        <taxon>Rhodobacterales</taxon>
        <taxon>Paracoccaceae</taxon>
        <taxon>Parasedimentitalea</taxon>
    </lineage>
</organism>
<keyword evidence="2" id="KW-0808">Transferase</keyword>
<evidence type="ECO:0000313" key="3">
    <source>
        <dbReference type="Proteomes" id="UP000441586"/>
    </source>
</evidence>
<dbReference type="Gene3D" id="3.90.550.10">
    <property type="entry name" value="Spore Coat Polysaccharide Biosynthesis Protein SpsA, Chain A"/>
    <property type="match status" value="1"/>
</dbReference>